<feature type="region of interest" description="Disordered" evidence="3">
    <location>
        <begin position="128"/>
        <end position="150"/>
    </location>
</feature>
<evidence type="ECO:0000259" key="4">
    <source>
        <dbReference type="PROSITE" id="PS01031"/>
    </source>
</evidence>
<dbReference type="CDD" id="cd06464">
    <property type="entry name" value="ACD_sHsps-like"/>
    <property type="match status" value="1"/>
</dbReference>
<protein>
    <submittedName>
        <fullName evidence="5">18 kDa heat shock protein</fullName>
    </submittedName>
</protein>
<dbReference type="RefSeq" id="WP_156738997.1">
    <property type="nucleotide sequence ID" value="NZ_CACRYJ010000006.1"/>
</dbReference>
<evidence type="ECO:0000256" key="3">
    <source>
        <dbReference type="SAM" id="MobiDB-lite"/>
    </source>
</evidence>
<keyword evidence="6" id="KW-1185">Reference proteome</keyword>
<comment type="caution">
    <text evidence="5">The sequence shown here is derived from an EMBL/GenBank/DDBJ whole genome shotgun (WGS) entry which is preliminary data.</text>
</comment>
<evidence type="ECO:0000313" key="6">
    <source>
        <dbReference type="Proteomes" id="UP000419743"/>
    </source>
</evidence>
<dbReference type="SUPFAM" id="SSF49764">
    <property type="entry name" value="HSP20-like chaperones"/>
    <property type="match status" value="1"/>
</dbReference>
<dbReference type="Pfam" id="PF00011">
    <property type="entry name" value="HSP20"/>
    <property type="match status" value="1"/>
</dbReference>
<dbReference type="InterPro" id="IPR008978">
    <property type="entry name" value="HSP20-like_chaperone"/>
</dbReference>
<reference evidence="5 6" key="1">
    <citation type="submission" date="2019-11" db="EMBL/GenBank/DDBJ databases">
        <authorList>
            <person name="Criscuolo A."/>
        </authorList>
    </citation>
    <scope>NUCLEOTIDE SEQUENCE [LARGE SCALE GENOMIC DNA]</scope>
    <source>
        <strain evidence="5">CIP111667</strain>
    </source>
</reference>
<comment type="similarity">
    <text evidence="1 2">Belongs to the small heat shock protein (HSP20) family.</text>
</comment>
<dbReference type="InterPro" id="IPR031107">
    <property type="entry name" value="Small_HSP"/>
</dbReference>
<dbReference type="InterPro" id="IPR002068">
    <property type="entry name" value="A-crystallin/Hsp20_dom"/>
</dbReference>
<evidence type="ECO:0000256" key="2">
    <source>
        <dbReference type="RuleBase" id="RU003616"/>
    </source>
</evidence>
<dbReference type="AlphaFoldDB" id="A0A7M4DE97"/>
<gene>
    <name evidence="5" type="ORF">HALOF300_00437</name>
</gene>
<proteinExistence type="inferred from homology"/>
<evidence type="ECO:0000313" key="5">
    <source>
        <dbReference type="EMBL" id="VZO35211.1"/>
    </source>
</evidence>
<dbReference type="PANTHER" id="PTHR11527">
    <property type="entry name" value="HEAT-SHOCK PROTEIN 20 FAMILY MEMBER"/>
    <property type="match status" value="1"/>
</dbReference>
<dbReference type="EMBL" id="CACRYJ010000006">
    <property type="protein sequence ID" value="VZO35211.1"/>
    <property type="molecule type" value="Genomic_DNA"/>
</dbReference>
<keyword evidence="5" id="KW-0346">Stress response</keyword>
<accession>A0A7M4DE97</accession>
<organism evidence="5 6">
    <name type="scientific">Occultella aeris</name>
    <dbReference type="NCBI Taxonomy" id="2761496"/>
    <lineage>
        <taxon>Bacteria</taxon>
        <taxon>Bacillati</taxon>
        <taxon>Actinomycetota</taxon>
        <taxon>Actinomycetes</taxon>
        <taxon>Micrococcales</taxon>
        <taxon>Ruaniaceae</taxon>
        <taxon>Occultella</taxon>
    </lineage>
</organism>
<evidence type="ECO:0000256" key="1">
    <source>
        <dbReference type="PROSITE-ProRule" id="PRU00285"/>
    </source>
</evidence>
<feature type="domain" description="SHSP" evidence="4">
    <location>
        <begin position="19"/>
        <end position="130"/>
    </location>
</feature>
<dbReference type="Gene3D" id="2.60.40.790">
    <property type="match status" value="1"/>
</dbReference>
<sequence length="150" mass="16353">MALTFDPFREADRLAYRTSTRVPRWMPMDLHRSGDAFIVEIDLPGVAPESIDLDVDGSTLTIQAERASSLGEGERWIAKERATGTYRRQLSLGDGLDATAIQADYAHGVLTVTIPVAEQSKPRKIEVRTSAPVIEPATEGSTDVQEDVAA</sequence>
<dbReference type="PROSITE" id="PS01031">
    <property type="entry name" value="SHSP"/>
    <property type="match status" value="1"/>
</dbReference>
<name>A0A7M4DE97_9MICO</name>
<dbReference type="Proteomes" id="UP000419743">
    <property type="component" value="Unassembled WGS sequence"/>
</dbReference>